<evidence type="ECO:0000313" key="2">
    <source>
        <dbReference type="EMBL" id="CDM79748.1"/>
    </source>
</evidence>
<keyword evidence="1" id="KW-0812">Transmembrane</keyword>
<dbReference type="AlphaFoldDB" id="A0A024HVG8"/>
<feature type="transmembrane region" description="Helical" evidence="1">
    <location>
        <begin position="35"/>
        <end position="64"/>
    </location>
</feature>
<feature type="transmembrane region" description="Helical" evidence="1">
    <location>
        <begin position="12"/>
        <end position="29"/>
    </location>
</feature>
<reference evidence="2" key="1">
    <citation type="journal article" date="2014" name="Antimicrob. Agents Chemother.">
        <title>IncH-Type Plasmid Harboring blaCTX-M-15, blaDHA-1, and qnrB4 Genes Recovered from Animal Isolates.</title>
        <authorList>
            <person name="Schluter A."/>
            <person name="Nordmann P."/>
            <person name="Bonnin R.A."/>
            <person name="Millemann Y."/>
            <person name="Eikmeyer F.G."/>
            <person name="Wibberg D."/>
            <person name="Puhler A."/>
            <person name="Poirel L."/>
        </authorList>
    </citation>
    <scope>NUCLEOTIDE SEQUENCE [LARGE SCALE GENOMIC DNA]</scope>
    <source>
        <strain evidence="2">Kp15</strain>
        <plasmid evidence="2">pENVA</plasmid>
    </source>
</reference>
<evidence type="ECO:0000256" key="1">
    <source>
        <dbReference type="SAM" id="Phobius"/>
    </source>
</evidence>
<organism evidence="2">
    <name type="scientific">Klebsiella pneumoniae</name>
    <dbReference type="NCBI Taxonomy" id="573"/>
    <lineage>
        <taxon>Bacteria</taxon>
        <taxon>Pseudomonadati</taxon>
        <taxon>Pseudomonadota</taxon>
        <taxon>Gammaproteobacteria</taxon>
        <taxon>Enterobacterales</taxon>
        <taxon>Enterobacteriaceae</taxon>
        <taxon>Klebsiella/Raoultella group</taxon>
        <taxon>Klebsiella</taxon>
        <taxon>Klebsiella pneumoniae complex</taxon>
    </lineage>
</organism>
<feature type="transmembrane region" description="Helical" evidence="1">
    <location>
        <begin position="76"/>
        <end position="94"/>
    </location>
</feature>
<feature type="transmembrane region" description="Helical" evidence="1">
    <location>
        <begin position="114"/>
        <end position="132"/>
    </location>
</feature>
<name>A0A024HVG8_KLEPN</name>
<keyword evidence="1" id="KW-0472">Membrane</keyword>
<accession>A0A024HVG8</accession>
<gene>
    <name evidence="2" type="ORF">PENVA_0132</name>
</gene>
<dbReference type="EMBL" id="HG918041">
    <property type="protein sequence ID" value="CDM79748.1"/>
    <property type="molecule type" value="Genomic_DNA"/>
</dbReference>
<keyword evidence="1" id="KW-1133">Transmembrane helix</keyword>
<sequence length="137" mass="15019">MILGDFMAFIKGSLFFIIMVLLVYGVTGLNAKESIVFAAFGFGISAILCSFVGIMIVLVVTMWLFAFEELGALPRLFGAQIILIALWNLIFTVVLPDEKARTILGFDLYNISSYLLYGMTVLLGIGSAAMLFNKIKS</sequence>
<protein>
    <submittedName>
        <fullName evidence="2">Uncharacterized protein</fullName>
    </submittedName>
</protein>
<geneLocation type="plasmid" evidence="2">
    <name>pENVA</name>
</geneLocation>
<proteinExistence type="predicted"/>
<keyword evidence="2" id="KW-0614">Plasmid</keyword>